<name>A0A1F7WQ36_9BACT</name>
<keyword evidence="2" id="KW-0479">Metal-binding</keyword>
<evidence type="ECO:0000256" key="4">
    <source>
        <dbReference type="ARBA" id="ARBA00023004"/>
    </source>
</evidence>
<organism evidence="7 8">
    <name type="scientific">Candidatus Wallbacteria bacterium GWC2_49_35</name>
    <dbReference type="NCBI Taxonomy" id="1817813"/>
    <lineage>
        <taxon>Bacteria</taxon>
        <taxon>Candidatus Walliibacteriota</taxon>
    </lineage>
</organism>
<dbReference type="Pfam" id="PF13237">
    <property type="entry name" value="Fer4_10"/>
    <property type="match status" value="1"/>
</dbReference>
<reference evidence="7 8" key="1">
    <citation type="journal article" date="2016" name="Nat. Commun.">
        <title>Thousands of microbial genomes shed light on interconnected biogeochemical processes in an aquifer system.</title>
        <authorList>
            <person name="Anantharaman K."/>
            <person name="Brown C.T."/>
            <person name="Hug L.A."/>
            <person name="Sharon I."/>
            <person name="Castelle C.J."/>
            <person name="Probst A.J."/>
            <person name="Thomas B.C."/>
            <person name="Singh A."/>
            <person name="Wilkins M.J."/>
            <person name="Karaoz U."/>
            <person name="Brodie E.L."/>
            <person name="Williams K.H."/>
            <person name="Hubbard S.S."/>
            <person name="Banfield J.F."/>
        </authorList>
    </citation>
    <scope>NUCLEOTIDE SEQUENCE [LARGE SCALE GENOMIC DNA]</scope>
</reference>
<evidence type="ECO:0000256" key="5">
    <source>
        <dbReference type="ARBA" id="ARBA00023014"/>
    </source>
</evidence>
<evidence type="ECO:0000313" key="8">
    <source>
        <dbReference type="Proteomes" id="UP000178735"/>
    </source>
</evidence>
<keyword evidence="4" id="KW-0408">Iron</keyword>
<dbReference type="GO" id="GO:0005506">
    <property type="term" value="F:iron ion binding"/>
    <property type="evidence" value="ECO:0007669"/>
    <property type="project" value="InterPro"/>
</dbReference>
<dbReference type="PROSITE" id="PS51379">
    <property type="entry name" value="4FE4S_FER_2"/>
    <property type="match status" value="1"/>
</dbReference>
<sequence>MKKLTIEDKVGLTKFKVDNGKPHIKIKPEICKNCAEKYCVTVCPVENYKVDDAGNVIFAFEGCYECGSCRIVCDKCGLEWDYPLGGYGVCFREG</sequence>
<dbReference type="GO" id="GO:0051536">
    <property type="term" value="F:iron-sulfur cluster binding"/>
    <property type="evidence" value="ECO:0007669"/>
    <property type="project" value="UniProtKB-KW"/>
</dbReference>
<proteinExistence type="predicted"/>
<dbReference type="PIRSF" id="PIRSF036548">
    <property type="entry name" value="Fdx_FixX"/>
    <property type="match status" value="1"/>
</dbReference>
<keyword evidence="1" id="KW-0813">Transport</keyword>
<evidence type="ECO:0000259" key="6">
    <source>
        <dbReference type="PROSITE" id="PS51379"/>
    </source>
</evidence>
<keyword evidence="3" id="KW-0249">Electron transport</keyword>
<dbReference type="PANTHER" id="PTHR43082">
    <property type="entry name" value="FERREDOXIN-LIKE"/>
    <property type="match status" value="1"/>
</dbReference>
<dbReference type="Proteomes" id="UP000178735">
    <property type="component" value="Unassembled WGS sequence"/>
</dbReference>
<comment type="caution">
    <text evidence="7">The sequence shown here is derived from an EMBL/GenBank/DDBJ whole genome shotgun (WGS) entry which is preliminary data.</text>
</comment>
<dbReference type="InterPro" id="IPR017896">
    <property type="entry name" value="4Fe4S_Fe-S-bd"/>
</dbReference>
<feature type="domain" description="4Fe-4S ferredoxin-type" evidence="6">
    <location>
        <begin position="22"/>
        <end position="53"/>
    </location>
</feature>
<evidence type="ECO:0000256" key="2">
    <source>
        <dbReference type="ARBA" id="ARBA00022723"/>
    </source>
</evidence>
<protein>
    <recommendedName>
        <fullName evidence="6">4Fe-4S ferredoxin-type domain-containing protein</fullName>
    </recommendedName>
</protein>
<dbReference type="PANTHER" id="PTHR43082:SF3">
    <property type="entry name" value="FERREDOXIN-LIKE PROTEIN YDIT"/>
    <property type="match status" value="1"/>
</dbReference>
<dbReference type="AlphaFoldDB" id="A0A1F7WQ36"/>
<gene>
    <name evidence="7" type="ORF">A2008_01275</name>
</gene>
<evidence type="ECO:0000256" key="1">
    <source>
        <dbReference type="ARBA" id="ARBA00022448"/>
    </source>
</evidence>
<dbReference type="EMBL" id="MGFH01000130">
    <property type="protein sequence ID" value="OGM04946.1"/>
    <property type="molecule type" value="Genomic_DNA"/>
</dbReference>
<evidence type="ECO:0000313" key="7">
    <source>
        <dbReference type="EMBL" id="OGM04946.1"/>
    </source>
</evidence>
<keyword evidence="5" id="KW-0411">Iron-sulfur</keyword>
<dbReference type="InterPro" id="IPR012206">
    <property type="entry name" value="Fd_FixX"/>
</dbReference>
<dbReference type="SUPFAM" id="SSF54862">
    <property type="entry name" value="4Fe-4S ferredoxins"/>
    <property type="match status" value="1"/>
</dbReference>
<evidence type="ECO:0000256" key="3">
    <source>
        <dbReference type="ARBA" id="ARBA00022982"/>
    </source>
</evidence>
<dbReference type="Gene3D" id="3.30.70.20">
    <property type="match status" value="1"/>
</dbReference>
<accession>A0A1F7WQ36</accession>
<dbReference type="STRING" id="1817813.A2008_01275"/>